<evidence type="ECO:0000313" key="14">
    <source>
        <dbReference type="Proteomes" id="UP000728032"/>
    </source>
</evidence>
<evidence type="ECO:0000256" key="2">
    <source>
        <dbReference type="ARBA" id="ARBA00005561"/>
    </source>
</evidence>
<keyword evidence="4" id="KW-0812">Transmembrane</keyword>
<dbReference type="SUPFAM" id="SSF57850">
    <property type="entry name" value="RING/U-box"/>
    <property type="match status" value="1"/>
</dbReference>
<dbReference type="GO" id="GO:0005794">
    <property type="term" value="C:Golgi apparatus"/>
    <property type="evidence" value="ECO:0007669"/>
    <property type="project" value="TreeGrafter"/>
</dbReference>
<evidence type="ECO:0000259" key="12">
    <source>
        <dbReference type="PROSITE" id="PS50089"/>
    </source>
</evidence>
<proteinExistence type="inferred from homology"/>
<feature type="non-terminal residue" evidence="13">
    <location>
        <position position="1"/>
    </location>
</feature>
<dbReference type="InterPro" id="IPR058730">
    <property type="entry name" value="U-box_ZFPL1-like"/>
</dbReference>
<feature type="domain" description="RING-type" evidence="12">
    <location>
        <begin position="53"/>
        <end position="103"/>
    </location>
</feature>
<dbReference type="EMBL" id="OC934421">
    <property type="protein sequence ID" value="CAD7660222.1"/>
    <property type="molecule type" value="Genomic_DNA"/>
</dbReference>
<dbReference type="Pfam" id="PF25993">
    <property type="entry name" value="zf-B_box_ZFPL1"/>
    <property type="match status" value="1"/>
</dbReference>
<dbReference type="InterPro" id="IPR013083">
    <property type="entry name" value="Znf_RING/FYVE/PHD"/>
</dbReference>
<keyword evidence="9 11" id="KW-0472">Membrane</keyword>
<evidence type="ECO:0000256" key="3">
    <source>
        <dbReference type="ARBA" id="ARBA00013701"/>
    </source>
</evidence>
<reference evidence="13" key="1">
    <citation type="submission" date="2020-11" db="EMBL/GenBank/DDBJ databases">
        <authorList>
            <person name="Tran Van P."/>
        </authorList>
    </citation>
    <scope>NUCLEOTIDE SEQUENCE</scope>
</reference>
<evidence type="ECO:0000256" key="11">
    <source>
        <dbReference type="RuleBase" id="RU369078"/>
    </source>
</evidence>
<evidence type="ECO:0000256" key="9">
    <source>
        <dbReference type="ARBA" id="ARBA00023136"/>
    </source>
</evidence>
<dbReference type="PANTHER" id="PTHR12981">
    <property type="entry name" value="ZINC FINGER PROTEIN-LIKE 1"/>
    <property type="match status" value="1"/>
</dbReference>
<dbReference type="Gene3D" id="3.30.40.10">
    <property type="entry name" value="Zinc/RING finger domain, C3HC4 (zinc finger)"/>
    <property type="match status" value="1"/>
</dbReference>
<keyword evidence="8" id="KW-1133">Transmembrane helix</keyword>
<dbReference type="GO" id="GO:0016020">
    <property type="term" value="C:membrane"/>
    <property type="evidence" value="ECO:0007669"/>
    <property type="project" value="UniProtKB-SubCell"/>
</dbReference>
<dbReference type="PANTHER" id="PTHR12981:SF0">
    <property type="entry name" value="ZINC FINGER PROTEIN-LIKE 1"/>
    <property type="match status" value="1"/>
</dbReference>
<comment type="similarity">
    <text evidence="2 11">Belongs to the ZFPL1 family.</text>
</comment>
<evidence type="ECO:0000256" key="6">
    <source>
        <dbReference type="ARBA" id="ARBA00022771"/>
    </source>
</evidence>
<evidence type="ECO:0000256" key="1">
    <source>
        <dbReference type="ARBA" id="ARBA00004167"/>
    </source>
</evidence>
<gene>
    <name evidence="13" type="ORF">ONB1V03_LOCUS16792</name>
</gene>
<dbReference type="Pfam" id="PF25998">
    <property type="entry name" value="U-box_ZFPL1"/>
    <property type="match status" value="1"/>
</dbReference>
<evidence type="ECO:0000256" key="4">
    <source>
        <dbReference type="ARBA" id="ARBA00022692"/>
    </source>
</evidence>
<keyword evidence="5 11" id="KW-0479">Metal-binding</keyword>
<dbReference type="InterPro" id="IPR039043">
    <property type="entry name" value="ZFPL1"/>
</dbReference>
<dbReference type="OrthoDB" id="1916590at2759"/>
<keyword evidence="14" id="KW-1185">Reference proteome</keyword>
<evidence type="ECO:0000256" key="8">
    <source>
        <dbReference type="ARBA" id="ARBA00022989"/>
    </source>
</evidence>
<dbReference type="InterPro" id="IPR058731">
    <property type="entry name" value="Znf-B_box_ZFPL1-like"/>
</dbReference>
<comment type="subcellular location">
    <subcellularLocation>
        <location evidence="1 11">Membrane</location>
        <topology evidence="1 11">Single-pass membrane protein</topology>
    </subcellularLocation>
</comment>
<evidence type="ECO:0000313" key="13">
    <source>
        <dbReference type="EMBL" id="CAD7660222.1"/>
    </source>
</evidence>
<organism evidence="13">
    <name type="scientific">Oppiella nova</name>
    <dbReference type="NCBI Taxonomy" id="334625"/>
    <lineage>
        <taxon>Eukaryota</taxon>
        <taxon>Metazoa</taxon>
        <taxon>Ecdysozoa</taxon>
        <taxon>Arthropoda</taxon>
        <taxon>Chelicerata</taxon>
        <taxon>Arachnida</taxon>
        <taxon>Acari</taxon>
        <taxon>Acariformes</taxon>
        <taxon>Sarcoptiformes</taxon>
        <taxon>Oribatida</taxon>
        <taxon>Brachypylina</taxon>
        <taxon>Oppioidea</taxon>
        <taxon>Oppiidae</taxon>
        <taxon>Oppiella</taxon>
    </lineage>
</organism>
<keyword evidence="6 10" id="KW-0863">Zinc-finger</keyword>
<accession>A0A7R9MJH1</accession>
<dbReference type="GO" id="GO:0008270">
    <property type="term" value="F:zinc ion binding"/>
    <property type="evidence" value="ECO:0007669"/>
    <property type="project" value="UniProtKB-UniRule"/>
</dbReference>
<evidence type="ECO:0000256" key="5">
    <source>
        <dbReference type="ARBA" id="ARBA00022723"/>
    </source>
</evidence>
<dbReference type="InterPro" id="IPR001841">
    <property type="entry name" value="Znf_RING"/>
</dbReference>
<dbReference type="AlphaFoldDB" id="A0A7R9MJH1"/>
<name>A0A7R9MJH1_9ACAR</name>
<evidence type="ECO:0000256" key="10">
    <source>
        <dbReference type="PROSITE-ProRule" id="PRU00175"/>
    </source>
</evidence>
<evidence type="ECO:0000256" key="7">
    <source>
        <dbReference type="ARBA" id="ARBA00022833"/>
    </source>
</evidence>
<dbReference type="EMBL" id="CAJPVJ010019596">
    <property type="protein sequence ID" value="CAG2177360.1"/>
    <property type="molecule type" value="Genomic_DNA"/>
</dbReference>
<keyword evidence="7 11" id="KW-0862">Zinc</keyword>
<dbReference type="Proteomes" id="UP000728032">
    <property type="component" value="Unassembled WGS sequence"/>
</dbReference>
<sequence>MGLCKCPKKKVTNQFCFEHKVNVCEYCMTSSHQKCIVAPYLQWLEDSNYQPVCGLCRQELDDKSQQTIRLICYHIYHVSCLNRLANELPPNTAPAGYTCPSCHKPIFPAQAVAN</sequence>
<protein>
    <recommendedName>
        <fullName evidence="3 11">Zinc finger protein-like 1 homolog</fullName>
    </recommendedName>
</protein>
<dbReference type="PROSITE" id="PS50089">
    <property type="entry name" value="ZF_RING_2"/>
    <property type="match status" value="1"/>
</dbReference>